<dbReference type="EMBL" id="QGDD01000007">
    <property type="protein sequence ID" value="PWN01940.1"/>
    <property type="molecule type" value="Genomic_DNA"/>
</dbReference>
<proteinExistence type="predicted"/>
<gene>
    <name evidence="1" type="ORF">DJ010_15450</name>
</gene>
<dbReference type="AlphaFoldDB" id="A0A316TBZ7"/>
<dbReference type="Proteomes" id="UP000245507">
    <property type="component" value="Unassembled WGS sequence"/>
</dbReference>
<evidence type="ECO:0000313" key="2">
    <source>
        <dbReference type="Proteomes" id="UP000245507"/>
    </source>
</evidence>
<comment type="caution">
    <text evidence="1">The sequence shown here is derived from an EMBL/GenBank/DDBJ whole genome shotgun (WGS) entry which is preliminary data.</text>
</comment>
<organism evidence="1 2">
    <name type="scientific">Nocardioides silvaticus</name>
    <dbReference type="NCBI Taxonomy" id="2201891"/>
    <lineage>
        <taxon>Bacteria</taxon>
        <taxon>Bacillati</taxon>
        <taxon>Actinomycetota</taxon>
        <taxon>Actinomycetes</taxon>
        <taxon>Propionibacteriales</taxon>
        <taxon>Nocardioidaceae</taxon>
        <taxon>Nocardioides</taxon>
    </lineage>
</organism>
<reference evidence="1 2" key="1">
    <citation type="submission" date="2018-05" db="EMBL/GenBank/DDBJ databases">
        <title>Nocardioides silvaticus genome.</title>
        <authorList>
            <person name="Li C."/>
            <person name="Wang G."/>
        </authorList>
    </citation>
    <scope>NUCLEOTIDE SEQUENCE [LARGE SCALE GENOMIC DNA]</scope>
    <source>
        <strain evidence="1 2">CCTCC AB 2018079</strain>
    </source>
</reference>
<accession>A0A316TBZ7</accession>
<name>A0A316TBZ7_9ACTN</name>
<protein>
    <submittedName>
        <fullName evidence="1">Uncharacterized protein</fullName>
    </submittedName>
</protein>
<evidence type="ECO:0000313" key="1">
    <source>
        <dbReference type="EMBL" id="PWN01940.1"/>
    </source>
</evidence>
<keyword evidence="2" id="KW-1185">Reference proteome</keyword>
<sequence length="162" mass="17611">MVLVVLLLSHRFGRAEPTADYRPDLPPDALATGCYPLPGGASLDLAYQVRRDGDVVVDGELRRVLVGQYDEVDDAAALETIVEDFTDVGYVASDRPAPYDAVLRQPGAGPAEEVRLTVEQLPGLEEDTLVRGTFELDLPVAELASDAEVCADPRSTKRWDDE</sequence>